<sequence length="194" mass="21402">MKISSYCLVFLLFSCSASNATSSEETAATATAAVAAPAAQPMVLQEVTGKHFFSNRSKPDQFRLQLTGKDALTGTVNLSIVSADGETLWSDQFPATYLLDYGFDTYAGDNPTDAQRTAYIQKRMKEFFVEDSFLTQAVKATDKFDTNYTANKQAWEEAKQTGLPGFFYNIGEENGRRLVYSPSQRKAIVVQSCC</sequence>
<dbReference type="RefSeq" id="WP_086592276.1">
    <property type="nucleotide sequence ID" value="NZ_MTSE01000001.1"/>
</dbReference>
<feature type="chain" id="PRO_5012150856" evidence="1">
    <location>
        <begin position="21"/>
        <end position="194"/>
    </location>
</feature>
<evidence type="ECO:0000313" key="2">
    <source>
        <dbReference type="EMBL" id="OUJ76025.1"/>
    </source>
</evidence>
<evidence type="ECO:0000313" key="3">
    <source>
        <dbReference type="Proteomes" id="UP000194873"/>
    </source>
</evidence>
<feature type="signal peptide" evidence="1">
    <location>
        <begin position="1"/>
        <end position="20"/>
    </location>
</feature>
<dbReference type="PROSITE" id="PS51257">
    <property type="entry name" value="PROKAR_LIPOPROTEIN"/>
    <property type="match status" value="1"/>
</dbReference>
<name>A0A243WJF9_9BACT</name>
<protein>
    <submittedName>
        <fullName evidence="2">Uncharacterized protein</fullName>
    </submittedName>
</protein>
<comment type="caution">
    <text evidence="2">The sequence shown here is derived from an EMBL/GenBank/DDBJ whole genome shotgun (WGS) entry which is preliminary data.</text>
</comment>
<gene>
    <name evidence="2" type="ORF">BXP70_01745</name>
</gene>
<accession>A0A243WJF9</accession>
<organism evidence="2 3">
    <name type="scientific">Hymenobacter crusticola</name>
    <dbReference type="NCBI Taxonomy" id="1770526"/>
    <lineage>
        <taxon>Bacteria</taxon>
        <taxon>Pseudomonadati</taxon>
        <taxon>Bacteroidota</taxon>
        <taxon>Cytophagia</taxon>
        <taxon>Cytophagales</taxon>
        <taxon>Hymenobacteraceae</taxon>
        <taxon>Hymenobacter</taxon>
    </lineage>
</organism>
<dbReference type="Proteomes" id="UP000194873">
    <property type="component" value="Unassembled WGS sequence"/>
</dbReference>
<keyword evidence="3" id="KW-1185">Reference proteome</keyword>
<evidence type="ECO:0000256" key="1">
    <source>
        <dbReference type="SAM" id="SignalP"/>
    </source>
</evidence>
<keyword evidence="1" id="KW-0732">Signal</keyword>
<dbReference type="AlphaFoldDB" id="A0A243WJF9"/>
<dbReference type="EMBL" id="MTSE01000001">
    <property type="protein sequence ID" value="OUJ76025.1"/>
    <property type="molecule type" value="Genomic_DNA"/>
</dbReference>
<proteinExistence type="predicted"/>
<dbReference type="OrthoDB" id="886332at2"/>
<reference evidence="2 3" key="1">
    <citation type="submission" date="2017-01" db="EMBL/GenBank/DDBJ databases">
        <title>A new Hymenobacter.</title>
        <authorList>
            <person name="Liang Y."/>
            <person name="Feng F."/>
        </authorList>
    </citation>
    <scope>NUCLEOTIDE SEQUENCE [LARGE SCALE GENOMIC DNA]</scope>
    <source>
        <strain evidence="2">MIMBbqt21</strain>
    </source>
</reference>